<proteinExistence type="predicted"/>
<dbReference type="Proteomes" id="UP000053558">
    <property type="component" value="Unassembled WGS sequence"/>
</dbReference>
<dbReference type="GeneID" id="19202255"/>
<feature type="compositionally biased region" description="Low complexity" evidence="1">
    <location>
        <begin position="28"/>
        <end position="40"/>
    </location>
</feature>
<dbReference type="KEGG" id="cput:CONPUDRAFT_146909"/>
<dbReference type="RefSeq" id="XP_007773791.1">
    <property type="nucleotide sequence ID" value="XM_007775601.1"/>
</dbReference>
<evidence type="ECO:0000313" key="2">
    <source>
        <dbReference type="EMBL" id="EIW75767.1"/>
    </source>
</evidence>
<evidence type="ECO:0000256" key="1">
    <source>
        <dbReference type="SAM" id="MobiDB-lite"/>
    </source>
</evidence>
<evidence type="ECO:0000313" key="3">
    <source>
        <dbReference type="Proteomes" id="UP000053558"/>
    </source>
</evidence>
<protein>
    <submittedName>
        <fullName evidence="2">Uncharacterized protein</fullName>
    </submittedName>
</protein>
<name>A0A5M3M9K8_CONPW</name>
<dbReference type="EMBL" id="JH711587">
    <property type="protein sequence ID" value="EIW75767.1"/>
    <property type="molecule type" value="Genomic_DNA"/>
</dbReference>
<organism evidence="2 3">
    <name type="scientific">Coniophora puteana (strain RWD-64-598)</name>
    <name type="common">Brown rot fungus</name>
    <dbReference type="NCBI Taxonomy" id="741705"/>
    <lineage>
        <taxon>Eukaryota</taxon>
        <taxon>Fungi</taxon>
        <taxon>Dikarya</taxon>
        <taxon>Basidiomycota</taxon>
        <taxon>Agaricomycotina</taxon>
        <taxon>Agaricomycetes</taxon>
        <taxon>Agaricomycetidae</taxon>
        <taxon>Boletales</taxon>
        <taxon>Coniophorineae</taxon>
        <taxon>Coniophoraceae</taxon>
        <taxon>Coniophora</taxon>
    </lineage>
</organism>
<feature type="region of interest" description="Disordered" evidence="1">
    <location>
        <begin position="334"/>
        <end position="355"/>
    </location>
</feature>
<keyword evidence="3" id="KW-1185">Reference proteome</keyword>
<comment type="caution">
    <text evidence="2">The sequence shown here is derived from an EMBL/GenBank/DDBJ whole genome shotgun (WGS) entry which is preliminary data.</text>
</comment>
<feature type="compositionally biased region" description="Pro residues" evidence="1">
    <location>
        <begin position="1"/>
        <end position="10"/>
    </location>
</feature>
<feature type="region of interest" description="Disordered" evidence="1">
    <location>
        <begin position="1"/>
        <end position="42"/>
    </location>
</feature>
<feature type="region of interest" description="Disordered" evidence="1">
    <location>
        <begin position="368"/>
        <end position="392"/>
    </location>
</feature>
<gene>
    <name evidence="2" type="ORF">CONPUDRAFT_146909</name>
</gene>
<sequence length="425" mass="47711">MPPPPPPPPVYMSFSKQNESTEAAELTQSFSQRSNVSSRSQDIDMYRSADSHPFSQSFVSYQPTVQLVRTRSYFPTLTLASYAERLTFEFDSEGYDVPGREETAPAMRVWMGVQEAREGKGDDGREPWKFHEFHIQSVQQVPPPEEASQQDPNIPEQRNIAVSVTHNFAWVRKHLSWRRNEMSVDSRTFQPCDPASISNRPHPRDRFMNAIHRVTGVLNTRRNHPNVGQEPNKVETPPSHRCSTRRTAIIFPAWANMVRALINEFQVMTEAYNLYQRIFASGDIPGRNPDGNTEAMEDDLDNDDLGSILSEESYSPVIDALCFCRYSRLVSGWRPKPPSINQETEPASSPDKTSTNLTAVPASVKINPTPSCDQGASKGAPACPVSQGDEPVGVPPFLPRMQTKPHSQGEEVDSTYIDVQATQYI</sequence>
<feature type="compositionally biased region" description="Polar residues" evidence="1">
    <location>
        <begin position="339"/>
        <end position="355"/>
    </location>
</feature>
<feature type="region of interest" description="Disordered" evidence="1">
    <location>
        <begin position="221"/>
        <end position="241"/>
    </location>
</feature>
<accession>A0A5M3M9K8</accession>
<reference evidence="3" key="1">
    <citation type="journal article" date="2012" name="Science">
        <title>The Paleozoic origin of enzymatic lignin decomposition reconstructed from 31 fungal genomes.</title>
        <authorList>
            <person name="Floudas D."/>
            <person name="Binder M."/>
            <person name="Riley R."/>
            <person name="Barry K."/>
            <person name="Blanchette R.A."/>
            <person name="Henrissat B."/>
            <person name="Martinez A.T."/>
            <person name="Otillar R."/>
            <person name="Spatafora J.W."/>
            <person name="Yadav J.S."/>
            <person name="Aerts A."/>
            <person name="Benoit I."/>
            <person name="Boyd A."/>
            <person name="Carlson A."/>
            <person name="Copeland A."/>
            <person name="Coutinho P.M."/>
            <person name="de Vries R.P."/>
            <person name="Ferreira P."/>
            <person name="Findley K."/>
            <person name="Foster B."/>
            <person name="Gaskell J."/>
            <person name="Glotzer D."/>
            <person name="Gorecki P."/>
            <person name="Heitman J."/>
            <person name="Hesse C."/>
            <person name="Hori C."/>
            <person name="Igarashi K."/>
            <person name="Jurgens J.A."/>
            <person name="Kallen N."/>
            <person name="Kersten P."/>
            <person name="Kohler A."/>
            <person name="Kuees U."/>
            <person name="Kumar T.K.A."/>
            <person name="Kuo A."/>
            <person name="LaButti K."/>
            <person name="Larrondo L.F."/>
            <person name="Lindquist E."/>
            <person name="Ling A."/>
            <person name="Lombard V."/>
            <person name="Lucas S."/>
            <person name="Lundell T."/>
            <person name="Martin R."/>
            <person name="McLaughlin D.J."/>
            <person name="Morgenstern I."/>
            <person name="Morin E."/>
            <person name="Murat C."/>
            <person name="Nagy L.G."/>
            <person name="Nolan M."/>
            <person name="Ohm R.A."/>
            <person name="Patyshakuliyeva A."/>
            <person name="Rokas A."/>
            <person name="Ruiz-Duenas F.J."/>
            <person name="Sabat G."/>
            <person name="Salamov A."/>
            <person name="Samejima M."/>
            <person name="Schmutz J."/>
            <person name="Slot J.C."/>
            <person name="St John F."/>
            <person name="Stenlid J."/>
            <person name="Sun H."/>
            <person name="Sun S."/>
            <person name="Syed K."/>
            <person name="Tsang A."/>
            <person name="Wiebenga A."/>
            <person name="Young D."/>
            <person name="Pisabarro A."/>
            <person name="Eastwood D.C."/>
            <person name="Martin F."/>
            <person name="Cullen D."/>
            <person name="Grigoriev I.V."/>
            <person name="Hibbett D.S."/>
        </authorList>
    </citation>
    <scope>NUCLEOTIDE SEQUENCE [LARGE SCALE GENOMIC DNA]</scope>
    <source>
        <strain evidence="3">RWD-64-598 SS2</strain>
    </source>
</reference>
<dbReference type="AlphaFoldDB" id="A0A5M3M9K8"/>